<evidence type="ECO:0000259" key="8">
    <source>
        <dbReference type="PROSITE" id="PS50011"/>
    </source>
</evidence>
<dbReference type="PANTHER" id="PTHR43671:SF13">
    <property type="entry name" value="SERINE_THREONINE-PROTEIN KINASE NEK2"/>
    <property type="match status" value="1"/>
</dbReference>
<dbReference type="EMBL" id="JAPFFF010000001">
    <property type="protein sequence ID" value="KAK8899146.1"/>
    <property type="molecule type" value="Genomic_DNA"/>
</dbReference>
<name>A0ABR2L819_9EUKA</name>
<dbReference type="InterPro" id="IPR050660">
    <property type="entry name" value="NEK_Ser/Thr_kinase"/>
</dbReference>
<dbReference type="InterPro" id="IPR011009">
    <property type="entry name" value="Kinase-like_dom_sf"/>
</dbReference>
<dbReference type="Gene3D" id="1.10.287.510">
    <property type="entry name" value="Helix hairpin bin"/>
    <property type="match status" value="1"/>
</dbReference>
<accession>A0ABR2L819</accession>
<dbReference type="EC" id="2.7.11.1" evidence="1"/>
<dbReference type="PANTHER" id="PTHR43671">
    <property type="entry name" value="SERINE/THREONINE-PROTEIN KINASE NEK"/>
    <property type="match status" value="1"/>
</dbReference>
<proteinExistence type="predicted"/>
<dbReference type="PROSITE" id="PS00108">
    <property type="entry name" value="PROTEIN_KINASE_ST"/>
    <property type="match status" value="1"/>
</dbReference>
<protein>
    <recommendedName>
        <fullName evidence="1">non-specific serine/threonine protein kinase</fullName>
        <ecNumber evidence="1">2.7.11.1</ecNumber>
    </recommendedName>
</protein>
<evidence type="ECO:0000256" key="6">
    <source>
        <dbReference type="SAM" id="Coils"/>
    </source>
</evidence>
<gene>
    <name evidence="9" type="ORF">M9Y10_001448</name>
</gene>
<evidence type="ECO:0000256" key="3">
    <source>
        <dbReference type="ARBA" id="ARBA00022741"/>
    </source>
</evidence>
<dbReference type="SUPFAM" id="SSF56112">
    <property type="entry name" value="Protein kinase-like (PK-like)"/>
    <property type="match status" value="1"/>
</dbReference>
<feature type="coiled-coil region" evidence="6">
    <location>
        <begin position="583"/>
        <end position="669"/>
    </location>
</feature>
<feature type="compositionally biased region" description="Polar residues" evidence="7">
    <location>
        <begin position="671"/>
        <end position="700"/>
    </location>
</feature>
<sequence length="785" mass="91418">MISSYYEKYETEIKQFRIIRRLDEGAFGTVYSAKKDNSNKNYAIKILKSKYSDADQLKRIKREIEIMISCQHPTIVKIYGFSYVDFSGENHISIIMSLAEQGSLNEVNKNSKDHKNYNNTKRQIVLIGIAYGMNVLHQHRIIHRDLKTGNVLLNSNYYPMITDFNLSKLCEKGQSMNQSMFGGTPLYMAPEIIRKDKYDFKVDVYAFGILMYEVLTGEYIFKDIINLGTQYFYSEIARGNYQPKFDNSIKKEFQKMIENCLSYDPQKRPPFAELYNKLSNINDDRFCLEGIDKNEVTDYIEMINQYNQEEDIYSLILDVENLKKQNQLIKNDISLLKSENQQLMNDRNNLIENNAELFKSNENLDKRVTKLEQIISNLLSKKNAHGGNFNNSKIEELANKLASIYQRIEIIENDLSDVKNKMSEQNIKYDHQFQLHEQKFNEIINKYRSLTQNSTNNHQSSNLMSLIEELQRKVNDLMKDNQKIKNKIKNHEQHIQQIEVKNEEIIHNYNIVIQNTNPENQNEGNNRNIEVLMATMNELQAKVQSIDKKNQLLMNQITKNKSDNHKKKKPPKNTSDINYDKIISEVNNKLKSVNNKNESFEQQMNDQKQQINQLLQLNAAVPKSNGDNEELLALINNLQNQMNSMQQKIVDQEEQIKNYDNKLAQTNEKTKNNSISNQGAENQNQINNDCNSSESKPLNKSNKRIEKTNPNENDAISQAHSYQFNNNDTNYFMNNINQNGNQLANNQNANYSSHNNPNAKPNILVYRVPKSISIIKPTPNLYSLE</sequence>
<feature type="coiled-coil region" evidence="6">
    <location>
        <begin position="460"/>
        <end position="556"/>
    </location>
</feature>
<keyword evidence="3" id="KW-0547">Nucleotide-binding</keyword>
<keyword evidence="2" id="KW-0808">Transferase</keyword>
<keyword evidence="6" id="KW-0175">Coiled coil</keyword>
<dbReference type="SMART" id="SM00220">
    <property type="entry name" value="S_TKc"/>
    <property type="match status" value="1"/>
</dbReference>
<keyword evidence="10" id="KW-1185">Reference proteome</keyword>
<dbReference type="PROSITE" id="PS50011">
    <property type="entry name" value="PROTEIN_KINASE_DOM"/>
    <property type="match status" value="1"/>
</dbReference>
<dbReference type="Proteomes" id="UP001470230">
    <property type="component" value="Unassembled WGS sequence"/>
</dbReference>
<organism evidence="9 10">
    <name type="scientific">Tritrichomonas musculus</name>
    <dbReference type="NCBI Taxonomy" id="1915356"/>
    <lineage>
        <taxon>Eukaryota</taxon>
        <taxon>Metamonada</taxon>
        <taxon>Parabasalia</taxon>
        <taxon>Tritrichomonadida</taxon>
        <taxon>Tritrichomonadidae</taxon>
        <taxon>Tritrichomonas</taxon>
    </lineage>
</organism>
<feature type="region of interest" description="Disordered" evidence="7">
    <location>
        <begin position="671"/>
        <end position="715"/>
    </location>
</feature>
<evidence type="ECO:0000256" key="2">
    <source>
        <dbReference type="ARBA" id="ARBA00022679"/>
    </source>
</evidence>
<evidence type="ECO:0000256" key="5">
    <source>
        <dbReference type="ARBA" id="ARBA00022840"/>
    </source>
</evidence>
<comment type="caution">
    <text evidence="9">The sequence shown here is derived from an EMBL/GenBank/DDBJ whole genome shotgun (WGS) entry which is preliminary data.</text>
</comment>
<dbReference type="Gene3D" id="1.10.510.10">
    <property type="entry name" value="Transferase(Phosphotransferase) domain 1"/>
    <property type="match status" value="1"/>
</dbReference>
<evidence type="ECO:0000313" key="10">
    <source>
        <dbReference type="Proteomes" id="UP001470230"/>
    </source>
</evidence>
<evidence type="ECO:0000256" key="7">
    <source>
        <dbReference type="SAM" id="MobiDB-lite"/>
    </source>
</evidence>
<dbReference type="InterPro" id="IPR000719">
    <property type="entry name" value="Prot_kinase_dom"/>
</dbReference>
<feature type="domain" description="Protein kinase" evidence="8">
    <location>
        <begin position="16"/>
        <end position="286"/>
    </location>
</feature>
<dbReference type="InterPro" id="IPR008271">
    <property type="entry name" value="Ser/Thr_kinase_AS"/>
</dbReference>
<dbReference type="Pfam" id="PF00069">
    <property type="entry name" value="Pkinase"/>
    <property type="match status" value="1"/>
</dbReference>
<evidence type="ECO:0000256" key="1">
    <source>
        <dbReference type="ARBA" id="ARBA00012513"/>
    </source>
</evidence>
<evidence type="ECO:0000313" key="9">
    <source>
        <dbReference type="EMBL" id="KAK8899146.1"/>
    </source>
</evidence>
<feature type="region of interest" description="Disordered" evidence="7">
    <location>
        <begin position="558"/>
        <end position="577"/>
    </location>
</feature>
<reference evidence="9 10" key="1">
    <citation type="submission" date="2024-04" db="EMBL/GenBank/DDBJ databases">
        <title>Tritrichomonas musculus Genome.</title>
        <authorList>
            <person name="Alves-Ferreira E."/>
            <person name="Grigg M."/>
            <person name="Lorenzi H."/>
            <person name="Galac M."/>
        </authorList>
    </citation>
    <scope>NUCLEOTIDE SEQUENCE [LARGE SCALE GENOMIC DNA]</scope>
    <source>
        <strain evidence="9 10">EAF2021</strain>
    </source>
</reference>
<feature type="coiled-coil region" evidence="6">
    <location>
        <begin position="319"/>
        <end position="428"/>
    </location>
</feature>
<keyword evidence="5" id="KW-0067">ATP-binding</keyword>
<evidence type="ECO:0000256" key="4">
    <source>
        <dbReference type="ARBA" id="ARBA00022777"/>
    </source>
</evidence>
<keyword evidence="4" id="KW-0418">Kinase</keyword>